<evidence type="ECO:0000256" key="4">
    <source>
        <dbReference type="ARBA" id="ARBA00022801"/>
    </source>
</evidence>
<dbReference type="Pfam" id="PF08459">
    <property type="entry name" value="UvrC_RNaseH_dom"/>
    <property type="match status" value="1"/>
</dbReference>
<dbReference type="Gene3D" id="4.10.860.10">
    <property type="entry name" value="UVR domain"/>
    <property type="match status" value="1"/>
</dbReference>
<dbReference type="Proteomes" id="UP000177067">
    <property type="component" value="Unassembled WGS sequence"/>
</dbReference>
<dbReference type="PANTHER" id="PTHR30562">
    <property type="entry name" value="UVRC/OXIDOREDUCTASE"/>
    <property type="match status" value="1"/>
</dbReference>
<dbReference type="PROSITE" id="PS50164">
    <property type="entry name" value="GIY_YIG"/>
    <property type="match status" value="1"/>
</dbReference>
<keyword evidence="1" id="KW-0963">Cytoplasm</keyword>
<organism evidence="14 15">
    <name type="scientific">Candidatus Magasanikbacteria bacterium RIFCSPHIGHO2_01_FULL_33_34</name>
    <dbReference type="NCBI Taxonomy" id="1798671"/>
    <lineage>
        <taxon>Bacteria</taxon>
        <taxon>Candidatus Magasanikiibacteriota</taxon>
    </lineage>
</organism>
<evidence type="ECO:0000256" key="8">
    <source>
        <dbReference type="ARBA" id="ARBA00040756"/>
    </source>
</evidence>
<dbReference type="Gene3D" id="3.30.420.340">
    <property type="entry name" value="UvrC, RNAse H endonuclease domain"/>
    <property type="match status" value="1"/>
</dbReference>
<dbReference type="InterPro" id="IPR001162">
    <property type="entry name" value="UvrC_RNase_H_dom"/>
</dbReference>
<keyword evidence="2" id="KW-0227">DNA damage</keyword>
<evidence type="ECO:0000313" key="15">
    <source>
        <dbReference type="Proteomes" id="UP000177067"/>
    </source>
</evidence>
<evidence type="ECO:0000256" key="3">
    <source>
        <dbReference type="ARBA" id="ARBA00022769"/>
    </source>
</evidence>
<accession>A0A1F6LHM0</accession>
<dbReference type="PANTHER" id="PTHR30562:SF10">
    <property type="entry name" value="EXCINUCLEASE CHO"/>
    <property type="match status" value="1"/>
</dbReference>
<evidence type="ECO:0000313" key="14">
    <source>
        <dbReference type="EMBL" id="OGH58920.1"/>
    </source>
</evidence>
<evidence type="ECO:0000256" key="7">
    <source>
        <dbReference type="ARBA" id="ARBA00023236"/>
    </source>
</evidence>
<dbReference type="FunFam" id="3.40.1440.10:FF:000001">
    <property type="entry name" value="UvrABC system protein C"/>
    <property type="match status" value="1"/>
</dbReference>
<dbReference type="Gene3D" id="3.40.1440.10">
    <property type="entry name" value="GIY-YIG endonuclease"/>
    <property type="match status" value="1"/>
</dbReference>
<evidence type="ECO:0000259" key="12">
    <source>
        <dbReference type="PROSITE" id="PS50164"/>
    </source>
</evidence>
<dbReference type="GO" id="GO:0006289">
    <property type="term" value="P:nucleotide-excision repair"/>
    <property type="evidence" value="ECO:0007669"/>
    <property type="project" value="InterPro"/>
</dbReference>
<dbReference type="PROSITE" id="PS50151">
    <property type="entry name" value="UVR"/>
    <property type="match status" value="1"/>
</dbReference>
<dbReference type="Pfam" id="PF01541">
    <property type="entry name" value="GIY-YIG"/>
    <property type="match status" value="1"/>
</dbReference>
<dbReference type="AlphaFoldDB" id="A0A1F6LHM0"/>
<keyword evidence="6" id="KW-0234">DNA repair</keyword>
<dbReference type="InterPro" id="IPR000305">
    <property type="entry name" value="GIY-YIG_endonuc"/>
</dbReference>
<keyword evidence="5" id="KW-0267">Excision nuclease</keyword>
<dbReference type="GO" id="GO:0009380">
    <property type="term" value="C:excinuclease repair complex"/>
    <property type="evidence" value="ECO:0007669"/>
    <property type="project" value="TreeGrafter"/>
</dbReference>
<dbReference type="InterPro" id="IPR001943">
    <property type="entry name" value="UVR_dom"/>
</dbReference>
<evidence type="ECO:0000256" key="9">
    <source>
        <dbReference type="ARBA" id="ARBA00042138"/>
    </source>
</evidence>
<feature type="domain" description="GIY-YIG" evidence="12">
    <location>
        <begin position="13"/>
        <end position="91"/>
    </location>
</feature>
<evidence type="ECO:0000256" key="1">
    <source>
        <dbReference type="ARBA" id="ARBA00022490"/>
    </source>
</evidence>
<dbReference type="InterPro" id="IPR050066">
    <property type="entry name" value="UvrABC_protein_C"/>
</dbReference>
<dbReference type="GO" id="GO:0009381">
    <property type="term" value="F:excinuclease ABC activity"/>
    <property type="evidence" value="ECO:0007669"/>
    <property type="project" value="InterPro"/>
</dbReference>
<dbReference type="SMART" id="SM00465">
    <property type="entry name" value="GIYc"/>
    <property type="match status" value="1"/>
</dbReference>
<evidence type="ECO:0000256" key="2">
    <source>
        <dbReference type="ARBA" id="ARBA00022763"/>
    </source>
</evidence>
<evidence type="ECO:0000259" key="13">
    <source>
        <dbReference type="PROSITE" id="PS50165"/>
    </source>
</evidence>
<keyword evidence="4" id="KW-0378">Hydrolase</keyword>
<dbReference type="SUPFAM" id="SSF46600">
    <property type="entry name" value="C-terminal UvrC-binding domain of UvrB"/>
    <property type="match status" value="1"/>
</dbReference>
<dbReference type="GO" id="GO:0009432">
    <property type="term" value="P:SOS response"/>
    <property type="evidence" value="ECO:0007669"/>
    <property type="project" value="UniProtKB-KW"/>
</dbReference>
<dbReference type="InterPro" id="IPR047296">
    <property type="entry name" value="GIY-YIG_UvrC_Cho"/>
</dbReference>
<keyword evidence="3" id="KW-0228">DNA excision</keyword>
<dbReference type="EMBL" id="MFPS01000008">
    <property type="protein sequence ID" value="OGH58920.1"/>
    <property type="molecule type" value="Genomic_DNA"/>
</dbReference>
<feature type="domain" description="UVR" evidence="11">
    <location>
        <begin position="206"/>
        <end position="241"/>
    </location>
</feature>
<name>A0A1F6LHM0_9BACT</name>
<evidence type="ECO:0000259" key="11">
    <source>
        <dbReference type="PROSITE" id="PS50151"/>
    </source>
</evidence>
<dbReference type="CDD" id="cd10434">
    <property type="entry name" value="GIY-YIG_UvrC_Cho"/>
    <property type="match status" value="1"/>
</dbReference>
<dbReference type="InterPro" id="IPR035901">
    <property type="entry name" value="GIY-YIG_endonuc_sf"/>
</dbReference>
<dbReference type="InterPro" id="IPR038476">
    <property type="entry name" value="UvrC_RNase_H_dom_sf"/>
</dbReference>
<dbReference type="InterPro" id="IPR036876">
    <property type="entry name" value="UVR_dom_sf"/>
</dbReference>
<dbReference type="Pfam" id="PF02151">
    <property type="entry name" value="UVR"/>
    <property type="match status" value="1"/>
</dbReference>
<gene>
    <name evidence="14" type="ORF">A2725_04200</name>
</gene>
<evidence type="ECO:0000256" key="5">
    <source>
        <dbReference type="ARBA" id="ARBA00022881"/>
    </source>
</evidence>
<dbReference type="SUPFAM" id="SSF82771">
    <property type="entry name" value="GIY-YIG endonuclease"/>
    <property type="match status" value="1"/>
</dbReference>
<evidence type="ECO:0000256" key="10">
    <source>
        <dbReference type="ARBA" id="ARBA00042732"/>
    </source>
</evidence>
<reference evidence="14 15" key="1">
    <citation type="journal article" date="2016" name="Nat. Commun.">
        <title>Thousands of microbial genomes shed light on interconnected biogeochemical processes in an aquifer system.</title>
        <authorList>
            <person name="Anantharaman K."/>
            <person name="Brown C.T."/>
            <person name="Hug L.A."/>
            <person name="Sharon I."/>
            <person name="Castelle C.J."/>
            <person name="Probst A.J."/>
            <person name="Thomas B.C."/>
            <person name="Singh A."/>
            <person name="Wilkins M.J."/>
            <person name="Karaoz U."/>
            <person name="Brodie E.L."/>
            <person name="Williams K.H."/>
            <person name="Hubbard S.S."/>
            <person name="Banfield J.F."/>
        </authorList>
    </citation>
    <scope>NUCLEOTIDE SEQUENCE [LARGE SCALE GENOMIC DNA]</scope>
</reference>
<sequence length="416" mass="48734">MKQFNFKTINLPNTPGIYLFYYNQELIYVGKATSLKSRVKSYFAKNKKNVRPIEQMIHQVNNIKHIKTESVLEAILLEGEYIKNFRPKYNVLWKDDKSWNYIVITKDIFPKVLTLRQHERKNISKIQEKKQYWHIFGPYPGLKTKEAMKILSRLFYISHCEPKAKRPCLYYEMGQCLGVCSGDIDNVQYKDKVIKPLIMFLQGNKTGLIKNLQKEMKLNSSLNNFEEAGRIRDQIKALQRIQDISLINKSFLEENINKKREIRIEGYDISNLGKNDKVGSMVVFDADGPIKADYRKFNIKSVEGQSDVDCLAEVLERRLGHIEWPMPDIFLIDGGKPQVNKTKTILKKLNIDIPIVGIAKGPKRDKNEFFVNYDNQLFLNWVVSNKNLLIQVRDEAHRFAINFNRSKRKIKKTKKH</sequence>
<evidence type="ECO:0000256" key="6">
    <source>
        <dbReference type="ARBA" id="ARBA00023204"/>
    </source>
</evidence>
<protein>
    <recommendedName>
        <fullName evidence="8">Excinuclease cho</fullName>
    </recommendedName>
    <alternativeName>
        <fullName evidence="10">Endonuclease cho</fullName>
    </alternativeName>
    <alternativeName>
        <fullName evidence="9">UvrC homolog protein</fullName>
    </alternativeName>
</protein>
<keyword evidence="7" id="KW-0742">SOS response</keyword>
<feature type="domain" description="UvrC family homology region profile" evidence="13">
    <location>
        <begin position="252"/>
        <end position="346"/>
    </location>
</feature>
<proteinExistence type="predicted"/>
<dbReference type="PROSITE" id="PS50165">
    <property type="entry name" value="UVRC"/>
    <property type="match status" value="1"/>
</dbReference>
<comment type="caution">
    <text evidence="14">The sequence shown here is derived from an EMBL/GenBank/DDBJ whole genome shotgun (WGS) entry which is preliminary data.</text>
</comment>